<dbReference type="SUPFAM" id="SSF53335">
    <property type="entry name" value="S-adenosyl-L-methionine-dependent methyltransferases"/>
    <property type="match status" value="1"/>
</dbReference>
<feature type="domain" description="Methyltransferase" evidence="3">
    <location>
        <begin position="50"/>
        <end position="140"/>
    </location>
</feature>
<evidence type="ECO:0000256" key="1">
    <source>
        <dbReference type="ARBA" id="ARBA00022603"/>
    </source>
</evidence>
<dbReference type="Pfam" id="PF13649">
    <property type="entry name" value="Methyltransf_25"/>
    <property type="match status" value="1"/>
</dbReference>
<comment type="caution">
    <text evidence="4">The sequence shown here is derived from an EMBL/GenBank/DDBJ whole genome shotgun (WGS) entry which is preliminary data.</text>
</comment>
<sequence>MTVMPSDVSVRDAYTARADEYVRLLGSVDAMAPADERRITAWARSVDGRIVDAGCGPGHWTKHLHDLGCAVEGVDLVDAFVRSARERFPDVTFRRGDLRDLRVDDGSLGGILAWYSLIHLDPAEIPAVLAEFERALTPGGSLLIGLFDGADIEPFPHKVVTAHRWPAAEMRRALEAAGFAVTDIEQRADPGARPHAAIVAVRPRR</sequence>
<proteinExistence type="predicted"/>
<evidence type="ECO:0000313" key="4">
    <source>
        <dbReference type="EMBL" id="GLJ61999.1"/>
    </source>
</evidence>
<gene>
    <name evidence="4" type="ORF">GCM10017576_21290</name>
</gene>
<dbReference type="CDD" id="cd02440">
    <property type="entry name" value="AdoMet_MTases"/>
    <property type="match status" value="1"/>
</dbReference>
<protein>
    <submittedName>
        <fullName evidence="4">Methyltransferase</fullName>
    </submittedName>
</protein>
<keyword evidence="5" id="KW-1185">Reference proteome</keyword>
<keyword evidence="1 4" id="KW-0489">Methyltransferase</keyword>
<evidence type="ECO:0000313" key="5">
    <source>
        <dbReference type="Proteomes" id="UP001142462"/>
    </source>
</evidence>
<reference evidence="4" key="1">
    <citation type="journal article" date="2014" name="Int. J. Syst. Evol. Microbiol.">
        <title>Complete genome sequence of Corynebacterium casei LMG S-19264T (=DSM 44701T), isolated from a smear-ripened cheese.</title>
        <authorList>
            <consortium name="US DOE Joint Genome Institute (JGI-PGF)"/>
            <person name="Walter F."/>
            <person name="Albersmeier A."/>
            <person name="Kalinowski J."/>
            <person name="Ruckert C."/>
        </authorList>
    </citation>
    <scope>NUCLEOTIDE SEQUENCE</scope>
    <source>
        <strain evidence="4">VKM Ac-1020</strain>
    </source>
</reference>
<dbReference type="GO" id="GO:0032259">
    <property type="term" value="P:methylation"/>
    <property type="evidence" value="ECO:0007669"/>
    <property type="project" value="UniProtKB-KW"/>
</dbReference>
<dbReference type="InterPro" id="IPR029063">
    <property type="entry name" value="SAM-dependent_MTases_sf"/>
</dbReference>
<evidence type="ECO:0000256" key="2">
    <source>
        <dbReference type="ARBA" id="ARBA00022679"/>
    </source>
</evidence>
<dbReference type="EMBL" id="BSEJ01000010">
    <property type="protein sequence ID" value="GLJ61999.1"/>
    <property type="molecule type" value="Genomic_DNA"/>
</dbReference>
<dbReference type="Gene3D" id="3.40.50.150">
    <property type="entry name" value="Vaccinia Virus protein VP39"/>
    <property type="match status" value="1"/>
</dbReference>
<keyword evidence="2" id="KW-0808">Transferase</keyword>
<evidence type="ECO:0000259" key="3">
    <source>
        <dbReference type="Pfam" id="PF13649"/>
    </source>
</evidence>
<dbReference type="InterPro" id="IPR041698">
    <property type="entry name" value="Methyltransf_25"/>
</dbReference>
<accession>A0A9W6H4S8</accession>
<dbReference type="Proteomes" id="UP001142462">
    <property type="component" value="Unassembled WGS sequence"/>
</dbReference>
<name>A0A9W6H4S8_9MICO</name>
<dbReference type="PANTHER" id="PTHR43861:SF1">
    <property type="entry name" value="TRANS-ACONITATE 2-METHYLTRANSFERASE"/>
    <property type="match status" value="1"/>
</dbReference>
<dbReference type="PANTHER" id="PTHR43861">
    <property type="entry name" value="TRANS-ACONITATE 2-METHYLTRANSFERASE-RELATED"/>
    <property type="match status" value="1"/>
</dbReference>
<dbReference type="AlphaFoldDB" id="A0A9W6H4S8"/>
<dbReference type="GO" id="GO:0008168">
    <property type="term" value="F:methyltransferase activity"/>
    <property type="evidence" value="ECO:0007669"/>
    <property type="project" value="UniProtKB-KW"/>
</dbReference>
<reference evidence="4" key="2">
    <citation type="submission" date="2023-01" db="EMBL/GenBank/DDBJ databases">
        <authorList>
            <person name="Sun Q."/>
            <person name="Evtushenko L."/>
        </authorList>
    </citation>
    <scope>NUCLEOTIDE SEQUENCE</scope>
    <source>
        <strain evidence="4">VKM Ac-1020</strain>
    </source>
</reference>
<dbReference type="RefSeq" id="WP_271173710.1">
    <property type="nucleotide sequence ID" value="NZ_BSEJ01000010.1"/>
</dbReference>
<organism evidence="4 5">
    <name type="scientific">Microbacterium barkeri</name>
    <dbReference type="NCBI Taxonomy" id="33917"/>
    <lineage>
        <taxon>Bacteria</taxon>
        <taxon>Bacillati</taxon>
        <taxon>Actinomycetota</taxon>
        <taxon>Actinomycetes</taxon>
        <taxon>Micrococcales</taxon>
        <taxon>Microbacteriaceae</taxon>
        <taxon>Microbacterium</taxon>
    </lineage>
</organism>